<dbReference type="EMBL" id="GGFJ01013724">
    <property type="protein sequence ID" value="MBW62865.1"/>
    <property type="molecule type" value="Transcribed_RNA"/>
</dbReference>
<accession>A0A2M4CCC4</accession>
<name>A0A2M4CCC4_9DIPT</name>
<proteinExistence type="predicted"/>
<dbReference type="AlphaFoldDB" id="A0A2M4CCC4"/>
<reference evidence="1" key="1">
    <citation type="submission" date="2018-01" db="EMBL/GenBank/DDBJ databases">
        <title>An insight into the sialome of Amazonian anophelines.</title>
        <authorList>
            <person name="Ribeiro J.M."/>
            <person name="Scarpassa V."/>
            <person name="Calvo E."/>
        </authorList>
    </citation>
    <scope>NUCLEOTIDE SEQUENCE</scope>
    <source>
        <tissue evidence="1">Salivary glands</tissue>
    </source>
</reference>
<sequence length="78" mass="9353">MISTFFYFAFLFFIFRLLFDNTHLSIPLPCRFLIWYRVCVNGRVYHLLNIFYLDLTTNLICLSFEILGNITHNPIVVK</sequence>
<organism evidence="1">
    <name type="scientific">Anopheles marajoara</name>
    <dbReference type="NCBI Taxonomy" id="58244"/>
    <lineage>
        <taxon>Eukaryota</taxon>
        <taxon>Metazoa</taxon>
        <taxon>Ecdysozoa</taxon>
        <taxon>Arthropoda</taxon>
        <taxon>Hexapoda</taxon>
        <taxon>Insecta</taxon>
        <taxon>Pterygota</taxon>
        <taxon>Neoptera</taxon>
        <taxon>Endopterygota</taxon>
        <taxon>Diptera</taxon>
        <taxon>Nematocera</taxon>
        <taxon>Culicoidea</taxon>
        <taxon>Culicidae</taxon>
        <taxon>Anophelinae</taxon>
        <taxon>Anopheles</taxon>
    </lineage>
</organism>
<evidence type="ECO:0000313" key="1">
    <source>
        <dbReference type="EMBL" id="MBW62865.1"/>
    </source>
</evidence>
<protein>
    <submittedName>
        <fullName evidence="1">Putative secreted protein</fullName>
    </submittedName>
</protein>